<name>B0TRN6_SHEHH</name>
<dbReference type="Proteomes" id="UP000001317">
    <property type="component" value="Chromosome"/>
</dbReference>
<evidence type="ECO:0000313" key="2">
    <source>
        <dbReference type="Proteomes" id="UP000001317"/>
    </source>
</evidence>
<organism evidence="1 2">
    <name type="scientific">Shewanella halifaxensis (strain HAW-EB4)</name>
    <dbReference type="NCBI Taxonomy" id="458817"/>
    <lineage>
        <taxon>Bacteria</taxon>
        <taxon>Pseudomonadati</taxon>
        <taxon>Pseudomonadota</taxon>
        <taxon>Gammaproteobacteria</taxon>
        <taxon>Alteromonadales</taxon>
        <taxon>Shewanellaceae</taxon>
        <taxon>Shewanella</taxon>
    </lineage>
</organism>
<dbReference type="eggNOG" id="ENOG5033DDK">
    <property type="taxonomic scope" value="Bacteria"/>
</dbReference>
<evidence type="ECO:0000313" key="1">
    <source>
        <dbReference type="EMBL" id="ABZ76454.1"/>
    </source>
</evidence>
<keyword evidence="2" id="KW-1185">Reference proteome</keyword>
<dbReference type="HOGENOM" id="CLU_170190_0_0_6"/>
<proteinExistence type="predicted"/>
<gene>
    <name evidence="1" type="ordered locus">Shal_1889</name>
</gene>
<dbReference type="AlphaFoldDB" id="B0TRN6"/>
<evidence type="ECO:0008006" key="3">
    <source>
        <dbReference type="Google" id="ProtNLM"/>
    </source>
</evidence>
<reference evidence="1" key="1">
    <citation type="submission" date="2008-01" db="EMBL/GenBank/DDBJ databases">
        <title>Complete sequence of Shewanella halifaxensis HAW-EB4.</title>
        <authorList>
            <consortium name="US DOE Joint Genome Institute"/>
            <person name="Copeland A."/>
            <person name="Lucas S."/>
            <person name="Lapidus A."/>
            <person name="Glavina del Rio T."/>
            <person name="Dalin E."/>
            <person name="Tice H."/>
            <person name="Bruce D."/>
            <person name="Goodwin L."/>
            <person name="Pitluck S."/>
            <person name="Sims D."/>
            <person name="Brettin T."/>
            <person name="Detter J.C."/>
            <person name="Han C."/>
            <person name="Kuske C.R."/>
            <person name="Schmutz J."/>
            <person name="Larimer F."/>
            <person name="Land M."/>
            <person name="Hauser L."/>
            <person name="Kyrpides N."/>
            <person name="Kim E."/>
            <person name="Zhao J.-S."/>
            <person name="Richardson P."/>
        </authorList>
    </citation>
    <scope>NUCLEOTIDE SEQUENCE [LARGE SCALE GENOMIC DNA]</scope>
    <source>
        <strain evidence="1">HAW-EB4</strain>
    </source>
</reference>
<dbReference type="KEGG" id="shl:Shal_1889"/>
<dbReference type="EMBL" id="CP000931">
    <property type="protein sequence ID" value="ABZ76454.1"/>
    <property type="molecule type" value="Genomic_DNA"/>
</dbReference>
<accession>B0TRN6</accession>
<protein>
    <recommendedName>
        <fullName evidence="3">Cytotoxic translational repressor of toxin-antitoxin stability system</fullName>
    </recommendedName>
</protein>
<sequence length="94" mass="11059">MFFNQHSQSEAAIRKDIAERLPRLITENSPKLKFANPLRFNGYKIHEYKIVADKQLTCRVAYTYENDTITIIYMSETLIKRQFCQLLAKTDLIS</sequence>